<feature type="domain" description="Trichome birefringence-like C-terminal" evidence="9">
    <location>
        <begin position="245"/>
        <end position="538"/>
    </location>
</feature>
<evidence type="ECO:0000256" key="5">
    <source>
        <dbReference type="ARBA" id="ARBA00022989"/>
    </source>
</evidence>
<evidence type="ECO:0000259" key="10">
    <source>
        <dbReference type="Pfam" id="PF14416"/>
    </source>
</evidence>
<dbReference type="PANTHER" id="PTHR32285">
    <property type="entry name" value="PROTEIN TRICHOME BIREFRINGENCE-LIKE 9-RELATED"/>
    <property type="match status" value="1"/>
</dbReference>
<keyword evidence="6 8" id="KW-0472">Membrane</keyword>
<evidence type="ECO:0000256" key="3">
    <source>
        <dbReference type="ARBA" id="ARBA00022692"/>
    </source>
</evidence>
<dbReference type="InterPro" id="IPR025846">
    <property type="entry name" value="TBL_N"/>
</dbReference>
<evidence type="ECO:0000256" key="8">
    <source>
        <dbReference type="SAM" id="Phobius"/>
    </source>
</evidence>
<feature type="compositionally biased region" description="Low complexity" evidence="7">
    <location>
        <begin position="160"/>
        <end position="177"/>
    </location>
</feature>
<evidence type="ECO:0000256" key="2">
    <source>
        <dbReference type="ARBA" id="ARBA00007727"/>
    </source>
</evidence>
<evidence type="ECO:0008006" key="13">
    <source>
        <dbReference type="Google" id="ProtNLM"/>
    </source>
</evidence>
<evidence type="ECO:0000259" key="9">
    <source>
        <dbReference type="Pfam" id="PF13839"/>
    </source>
</evidence>
<dbReference type="Pfam" id="PF14416">
    <property type="entry name" value="PMR5N"/>
    <property type="match status" value="1"/>
</dbReference>
<keyword evidence="3 8" id="KW-0812">Transmembrane</keyword>
<feature type="region of interest" description="Disordered" evidence="7">
    <location>
        <begin position="490"/>
        <end position="522"/>
    </location>
</feature>
<dbReference type="GO" id="GO:0016413">
    <property type="term" value="F:O-acetyltransferase activity"/>
    <property type="evidence" value="ECO:0007669"/>
    <property type="project" value="InterPro"/>
</dbReference>
<feature type="domain" description="Trichome birefringence-like N-terminal" evidence="10">
    <location>
        <begin position="192"/>
        <end position="244"/>
    </location>
</feature>
<sequence>MNLASSPKSAKPAMAAFPRSLTSIAASMGGLAVFLVIASLLLVSYPIGSTVRGYFYAIDGSRKVDLPIFEGNQSSIDQRHDNNTDVVDKVSSSGSDLELPISFGGVNNNSVNVVDSQSGSNLQESTNGTRKEDQTISKGGSVTLSVKENGVHKGSEESSSDAASADSKSGIKSDISAVPSSNASRTGSDDSGCDLYQGSWFYDSLGPLYTNNTCPVLTQMQNCQGNGRPDREYENWRWKPSQCNLPRFDAKKFLELMRGKTIAFIGDSVARNQMESMLCLLWQAEAPKNRGNKKMQRYFFRSTSTMVVRIWSSWLVHQTSQPTDFAPESVVKLHLDAPDEHFMEFIPNFDVIVLSSGHWFAKQSVYVLNNEVVGGQLWWPDKSRPMKINNIEAFGISVETILTSIATHPNYTGLTILRSYSPDHYEGGAWNTGGSCTGKEKPLAPGELVENGFTEIMHKKQIAGFDRAIKKVTNKSKLRLMDITESFGYRHDGHPGPYRSPDPNKLTKRSPDGRPPPQDCLHWCMPGPVDTWNELVLETIRREFEANQSSSV</sequence>
<evidence type="ECO:0000313" key="11">
    <source>
        <dbReference type="EMBL" id="CAK7337101.1"/>
    </source>
</evidence>
<comment type="similarity">
    <text evidence="2">Belongs to the PC-esterase family. TBL subfamily.</text>
</comment>
<dbReference type="GO" id="GO:0016020">
    <property type="term" value="C:membrane"/>
    <property type="evidence" value="ECO:0007669"/>
    <property type="project" value="UniProtKB-SubCell"/>
</dbReference>
<dbReference type="EMBL" id="CAWUPB010001010">
    <property type="protein sequence ID" value="CAK7337101.1"/>
    <property type="molecule type" value="Genomic_DNA"/>
</dbReference>
<dbReference type="InterPro" id="IPR026057">
    <property type="entry name" value="TBL_C"/>
</dbReference>
<reference evidence="11 12" key="1">
    <citation type="submission" date="2024-01" db="EMBL/GenBank/DDBJ databases">
        <authorList>
            <person name="Waweru B."/>
        </authorList>
    </citation>
    <scope>NUCLEOTIDE SEQUENCE [LARGE SCALE GENOMIC DNA]</scope>
</reference>
<feature type="transmembrane region" description="Helical" evidence="8">
    <location>
        <begin position="20"/>
        <end position="43"/>
    </location>
</feature>
<feature type="compositionally biased region" description="Polar residues" evidence="7">
    <location>
        <begin position="136"/>
        <end position="146"/>
    </location>
</feature>
<evidence type="ECO:0000256" key="1">
    <source>
        <dbReference type="ARBA" id="ARBA00004167"/>
    </source>
</evidence>
<feature type="region of interest" description="Disordered" evidence="7">
    <location>
        <begin position="114"/>
        <end position="190"/>
    </location>
</feature>
<evidence type="ECO:0000256" key="4">
    <source>
        <dbReference type="ARBA" id="ARBA00022968"/>
    </source>
</evidence>
<proteinExistence type="inferred from homology"/>
<evidence type="ECO:0000256" key="6">
    <source>
        <dbReference type="ARBA" id="ARBA00023136"/>
    </source>
</evidence>
<keyword evidence="5 8" id="KW-1133">Transmembrane helix</keyword>
<protein>
    <recommendedName>
        <fullName evidence="13">Trichome birefringence-like N-terminal domain-containing protein</fullName>
    </recommendedName>
</protein>
<evidence type="ECO:0000313" key="12">
    <source>
        <dbReference type="Proteomes" id="UP001314170"/>
    </source>
</evidence>
<dbReference type="Pfam" id="PF13839">
    <property type="entry name" value="PC-Esterase"/>
    <property type="match status" value="1"/>
</dbReference>
<comment type="caution">
    <text evidence="11">The sequence shown here is derived from an EMBL/GenBank/DDBJ whole genome shotgun (WGS) entry which is preliminary data.</text>
</comment>
<name>A0AAV1RMV9_9ROSI</name>
<gene>
    <name evidence="11" type="ORF">DCAF_LOCUS12128</name>
</gene>
<comment type="subcellular location">
    <subcellularLocation>
        <location evidence="1">Membrane</location>
        <topology evidence="1">Single-pass membrane protein</topology>
    </subcellularLocation>
</comment>
<evidence type="ECO:0000256" key="7">
    <source>
        <dbReference type="SAM" id="MobiDB-lite"/>
    </source>
</evidence>
<dbReference type="AlphaFoldDB" id="A0AAV1RMV9"/>
<organism evidence="11 12">
    <name type="scientific">Dovyalis caffra</name>
    <dbReference type="NCBI Taxonomy" id="77055"/>
    <lineage>
        <taxon>Eukaryota</taxon>
        <taxon>Viridiplantae</taxon>
        <taxon>Streptophyta</taxon>
        <taxon>Embryophyta</taxon>
        <taxon>Tracheophyta</taxon>
        <taxon>Spermatophyta</taxon>
        <taxon>Magnoliopsida</taxon>
        <taxon>eudicotyledons</taxon>
        <taxon>Gunneridae</taxon>
        <taxon>Pentapetalae</taxon>
        <taxon>rosids</taxon>
        <taxon>fabids</taxon>
        <taxon>Malpighiales</taxon>
        <taxon>Salicaceae</taxon>
        <taxon>Flacourtieae</taxon>
        <taxon>Dovyalis</taxon>
    </lineage>
</organism>
<dbReference type="GO" id="GO:0005794">
    <property type="term" value="C:Golgi apparatus"/>
    <property type="evidence" value="ECO:0007669"/>
    <property type="project" value="TreeGrafter"/>
</dbReference>
<dbReference type="InterPro" id="IPR029962">
    <property type="entry name" value="TBL"/>
</dbReference>
<accession>A0AAV1RMV9</accession>
<keyword evidence="4" id="KW-0735">Signal-anchor</keyword>
<dbReference type="Proteomes" id="UP001314170">
    <property type="component" value="Unassembled WGS sequence"/>
</dbReference>
<keyword evidence="12" id="KW-1185">Reference proteome</keyword>
<dbReference type="PANTHER" id="PTHR32285:SF18">
    <property type="entry name" value="PROTEIN TRICHOME BIREFRINGENCE-LIKE 18"/>
    <property type="match status" value="1"/>
</dbReference>